<gene>
    <name evidence="10" type="ORF">BTE48_08495</name>
</gene>
<dbReference type="PANTHER" id="PTHR32234">
    <property type="entry name" value="THIOL:DISULFIDE INTERCHANGE PROTEIN DSBD"/>
    <property type="match status" value="1"/>
</dbReference>
<dbReference type="Pfam" id="PF02683">
    <property type="entry name" value="DsbD_TM"/>
    <property type="match status" value="1"/>
</dbReference>
<protein>
    <submittedName>
        <fullName evidence="10">Uncharacterized protein</fullName>
    </submittedName>
</protein>
<dbReference type="Pfam" id="PF11412">
    <property type="entry name" value="DsbD_N"/>
    <property type="match status" value="1"/>
</dbReference>
<keyword evidence="3" id="KW-0201">Cytochrome c-type biogenesis</keyword>
<evidence type="ECO:0000256" key="1">
    <source>
        <dbReference type="ARBA" id="ARBA00004141"/>
    </source>
</evidence>
<accession>A0A1T4PXS1</accession>
<dbReference type="InterPro" id="IPR036249">
    <property type="entry name" value="Thioredoxin-like_sf"/>
</dbReference>
<dbReference type="Gene3D" id="3.40.30.10">
    <property type="entry name" value="Glutaredoxin"/>
    <property type="match status" value="1"/>
</dbReference>
<feature type="transmembrane region" description="Helical" evidence="6">
    <location>
        <begin position="478"/>
        <end position="497"/>
    </location>
</feature>
<dbReference type="STRING" id="64969.SAMN02745127_01654"/>
<dbReference type="PANTHER" id="PTHR32234:SF3">
    <property type="entry name" value="SUPPRESSION OF COPPER SENSITIVITY PROTEIN"/>
    <property type="match status" value="1"/>
</dbReference>
<feature type="transmembrane region" description="Helical" evidence="6">
    <location>
        <begin position="398"/>
        <end position="416"/>
    </location>
</feature>
<evidence type="ECO:0000256" key="6">
    <source>
        <dbReference type="SAM" id="Phobius"/>
    </source>
</evidence>
<name>A0A1T4PXS1_9GAMM</name>
<evidence type="ECO:0000256" key="4">
    <source>
        <dbReference type="ARBA" id="ARBA00022989"/>
    </source>
</evidence>
<dbReference type="GO" id="GO:0015035">
    <property type="term" value="F:protein-disulfide reductase activity"/>
    <property type="evidence" value="ECO:0007669"/>
    <property type="project" value="TreeGrafter"/>
</dbReference>
<comment type="caution">
    <text evidence="10">The sequence shown here is derived from an EMBL/GenBank/DDBJ whole genome shotgun (WGS) entry which is preliminary data.</text>
</comment>
<dbReference type="GO" id="GO:0045454">
    <property type="term" value="P:cell redox homeostasis"/>
    <property type="evidence" value="ECO:0007669"/>
    <property type="project" value="TreeGrafter"/>
</dbReference>
<proteinExistence type="predicted"/>
<evidence type="ECO:0000313" key="11">
    <source>
        <dbReference type="Proteomes" id="UP000191418"/>
    </source>
</evidence>
<dbReference type="Proteomes" id="UP000191418">
    <property type="component" value="Unassembled WGS sequence"/>
</dbReference>
<evidence type="ECO:0000256" key="7">
    <source>
        <dbReference type="SAM" id="SignalP"/>
    </source>
</evidence>
<keyword evidence="4 6" id="KW-1133">Transmembrane helix</keyword>
<organism evidence="10 11">
    <name type="scientific">Oceanospirillum multiglobuliferum</name>
    <dbReference type="NCBI Taxonomy" id="64969"/>
    <lineage>
        <taxon>Bacteria</taxon>
        <taxon>Pseudomonadati</taxon>
        <taxon>Pseudomonadota</taxon>
        <taxon>Gammaproteobacteria</taxon>
        <taxon>Oceanospirillales</taxon>
        <taxon>Oceanospirillaceae</taxon>
        <taxon>Oceanospirillum</taxon>
    </lineage>
</organism>
<keyword evidence="7" id="KW-0732">Signal</keyword>
<feature type="domain" description="Cytochrome C biogenesis protein transmembrane" evidence="8">
    <location>
        <begin position="314"/>
        <end position="533"/>
    </location>
</feature>
<dbReference type="RefSeq" id="WP_078745258.1">
    <property type="nucleotide sequence ID" value="NZ_FUXG01000010.1"/>
</dbReference>
<dbReference type="InterPro" id="IPR028250">
    <property type="entry name" value="DsbDN"/>
</dbReference>
<evidence type="ECO:0000256" key="3">
    <source>
        <dbReference type="ARBA" id="ARBA00022748"/>
    </source>
</evidence>
<evidence type="ECO:0000256" key="5">
    <source>
        <dbReference type="ARBA" id="ARBA00023136"/>
    </source>
</evidence>
<dbReference type="Pfam" id="PF13899">
    <property type="entry name" value="Thioredoxin_7"/>
    <property type="match status" value="1"/>
</dbReference>
<evidence type="ECO:0000259" key="9">
    <source>
        <dbReference type="Pfam" id="PF11412"/>
    </source>
</evidence>
<dbReference type="GO" id="GO:0016020">
    <property type="term" value="C:membrane"/>
    <property type="evidence" value="ECO:0007669"/>
    <property type="project" value="UniProtKB-SubCell"/>
</dbReference>
<feature type="transmembrane region" description="Helical" evidence="6">
    <location>
        <begin position="450"/>
        <end position="472"/>
    </location>
</feature>
<feature type="signal peptide" evidence="7">
    <location>
        <begin position="1"/>
        <end position="30"/>
    </location>
</feature>
<dbReference type="InterPro" id="IPR003834">
    <property type="entry name" value="Cyt_c_assmbl_TM_dom"/>
</dbReference>
<dbReference type="AlphaFoldDB" id="A0A1T4PXS1"/>
<evidence type="ECO:0000259" key="8">
    <source>
        <dbReference type="Pfam" id="PF02683"/>
    </source>
</evidence>
<keyword evidence="5 6" id="KW-0472">Membrane</keyword>
<sequence length="712" mass="78234">MRQLPHFSLSNALRLLSLLLICFFSLPSFALDSAWHSTAQGEARLRVAAVQALSEQTSEQTGLFRIQAGLEVKLPDGWKTYWRTPGAAGMPPKLIWPVEGAIQQTELLYPAPSRLDFQGLQLYGYQKHVIFPLIITAQANADKVLNVQLDARLLICRELCVPASFPLQVTLNPQQFSADAEAAFAIEQYRAKIPLSGAHIGLTPPRIQLNLEQKLLQIEQRLPSSMRLLDVFPELQPEPELDAPVITSLISAEADTVWRAQLPLTRRYQPNDNNLVSVTLRTSQGDYQLEAPLELTTAALPSIQTNTVIASQNLWWMLLLALVGGFILNLMPCVLPVLSIKVLHLIKHQKLSARQMRLSFLSTAAGIISSFIVLALVLISLKNSGQAIGWGIQFQQPLFISALAIVVLLFAANLWGRFEFVLPSAISNPLAGQGQSANPSSMTSSFVQGALATLLATPCSAPFLGTAIGFAFTQPTAVMLSIFTVLGIGLALPYLLLSLQPHWVHYLPKPGHWMLTLKKILALGLIATAIWLLWVLSDLIAFWGVLLLSALISLWWLGITKSKLLWLVPVAAWLLVFTIPSAELRVPTGGEVNDQIKWQAFEPEKISSLVAEGKVVFVDITARWCVTCVANKVAVINTAAVQQALTQQSVVAMQGDWTRPDQRISDFLSQHQRFGIPFNVVYGPRAPEGIILPELLTQEAVLSSLQQASSQQ</sequence>
<reference evidence="10 11" key="1">
    <citation type="submission" date="2017-01" db="EMBL/GenBank/DDBJ databases">
        <title>Genome Sequencing of a Marine Spirillum, Oceanospirillum multiglobuliferum ATCC 33336, from Japan.</title>
        <authorList>
            <person name="Carney J.G."/>
            <person name="Trachtenberg A.M."/>
            <person name="Rheaume B.A."/>
            <person name="Linnane J.D."/>
            <person name="Pitts N.L."/>
            <person name="Mykles D.L."/>
            <person name="Maclea K.S."/>
        </authorList>
    </citation>
    <scope>NUCLEOTIDE SEQUENCE [LARGE SCALE GENOMIC DNA]</scope>
    <source>
        <strain evidence="10 11">ATCC 33336</strain>
    </source>
</reference>
<feature type="chain" id="PRO_5012074936" evidence="7">
    <location>
        <begin position="31"/>
        <end position="712"/>
    </location>
</feature>
<comment type="subcellular location">
    <subcellularLocation>
        <location evidence="1">Membrane</location>
        <topology evidence="1">Multi-pass membrane protein</topology>
    </subcellularLocation>
</comment>
<feature type="transmembrane region" description="Helical" evidence="6">
    <location>
        <begin position="314"/>
        <end position="338"/>
    </location>
</feature>
<evidence type="ECO:0000256" key="2">
    <source>
        <dbReference type="ARBA" id="ARBA00022692"/>
    </source>
</evidence>
<dbReference type="SUPFAM" id="SSF52833">
    <property type="entry name" value="Thioredoxin-like"/>
    <property type="match status" value="1"/>
</dbReference>
<keyword evidence="2 6" id="KW-0812">Transmembrane</keyword>
<dbReference type="CDD" id="cd02953">
    <property type="entry name" value="DsbDgamma"/>
    <property type="match status" value="1"/>
</dbReference>
<feature type="transmembrane region" description="Helical" evidence="6">
    <location>
        <begin position="517"/>
        <end position="534"/>
    </location>
</feature>
<feature type="transmembrane region" description="Helical" evidence="6">
    <location>
        <begin position="564"/>
        <end position="582"/>
    </location>
</feature>
<feature type="transmembrane region" description="Helical" evidence="6">
    <location>
        <begin position="358"/>
        <end position="378"/>
    </location>
</feature>
<dbReference type="GO" id="GO:0017004">
    <property type="term" value="P:cytochrome complex assembly"/>
    <property type="evidence" value="ECO:0007669"/>
    <property type="project" value="UniProtKB-KW"/>
</dbReference>
<dbReference type="EMBL" id="MTSM01000009">
    <property type="protein sequence ID" value="OPX55422.1"/>
    <property type="molecule type" value="Genomic_DNA"/>
</dbReference>
<feature type="domain" description="Thiol:disulfide interchange protein DsbD N-terminal" evidence="9">
    <location>
        <begin position="67"/>
        <end position="164"/>
    </location>
</feature>
<dbReference type="InterPro" id="IPR035671">
    <property type="entry name" value="DsbD_gamma"/>
</dbReference>
<keyword evidence="11" id="KW-1185">Reference proteome</keyword>
<dbReference type="OrthoDB" id="9811036at2"/>
<feature type="transmembrane region" description="Helical" evidence="6">
    <location>
        <begin position="540"/>
        <end position="557"/>
    </location>
</feature>
<evidence type="ECO:0000313" key="10">
    <source>
        <dbReference type="EMBL" id="OPX55422.1"/>
    </source>
</evidence>